<organism evidence="1 2">
    <name type="scientific">Manihot esculenta</name>
    <name type="common">Cassava</name>
    <name type="synonym">Jatropha manihot</name>
    <dbReference type="NCBI Taxonomy" id="3983"/>
    <lineage>
        <taxon>Eukaryota</taxon>
        <taxon>Viridiplantae</taxon>
        <taxon>Streptophyta</taxon>
        <taxon>Embryophyta</taxon>
        <taxon>Tracheophyta</taxon>
        <taxon>Spermatophyta</taxon>
        <taxon>Magnoliopsida</taxon>
        <taxon>eudicotyledons</taxon>
        <taxon>Gunneridae</taxon>
        <taxon>Pentapetalae</taxon>
        <taxon>rosids</taxon>
        <taxon>fabids</taxon>
        <taxon>Malpighiales</taxon>
        <taxon>Euphorbiaceae</taxon>
        <taxon>Crotonoideae</taxon>
        <taxon>Manihoteae</taxon>
        <taxon>Manihot</taxon>
    </lineage>
</organism>
<gene>
    <name evidence="1" type="ORF">MANES_14G000700v8</name>
</gene>
<accession>A0ACB7GDU3</accession>
<sequence length="1747" mass="197179">MNVQAHISGQICGQVPNQLPQQNGNPLPAVQLQNLAASSGGGLTSPSMFTMDPELHRARIFMREKIFAIILQRQPQPVSEPQKQKFKDIAKRLEEGLFKAAQSKEDYMNLNTLESRLSSLIKRAPVNNHNQRHGQLVNPSSSIGTMIPTPGMSHSGNSNLMVSSADTVMTASSGCDSISVTTMNTGSLLPSSSLHSSFSRSDAMVAGTMSNGYQQTLANFSISSGGSLPSMGGQRMTSQMIPTPGYNNSNNNNKSNNQSFVNMESSSSLGGYSTVESTMASQPQQQKQYAGGQNSHILQNLGSQMGSSIRSGLQQKSYGFSNGALNSGMGMITNNLQLVSEPCASEGYMTPTPYASSPKPLQQHFDQQQQQIVHGEGYGISNADSFGSGNFYNTVTSVGSMMNAQNLTSMSLRPMPKTNSSLVNNQLNLHGMQQGAHIKPQSADQSEKMNFQSLPSRDSILQTHQQQQFQQHLHQFPQQQFVQQQCIKNQQNQQHQHLLHDAFDQSQPSNPSNRVKHEPGVEHHNEVLHLQTSQQFQMSELQNQFQQNVVEDHSQVAQNLSQPSGQHDMCSSLAQNSQQMQQMLHPHQLVSESQSDFNCHSIGAPSATIMQGQWRPHLQDRAGIPSMSHEQHVQEDFHQRISGQDEAQRNNLASEGSNIVQSAAPRNSSETQHSNGVVCRSGNANRDRQFRNQQKWLLFLRHARRCTAPEGKCSDVNCITVQKLLRHMDRCNSSPCPYPRCHHTRILIQHNKHCRDAGCPVCIPVKNYLEAQMRARTRPSSDSCFSIKSNNTSDNSAKFISKNPAVETSEELHPSLKRMKVEQSPQSFKPENETAVVSASVATDSHISQDVKLQDYKQGDAFVPVKSEYMEIKLELPLSSLQGSPSNNEKKKDIVDRNSQKPNGEAIVQDESTDLSKQESIKVEKETDQGKQEISAQPADNATGTKSGKPKIKGVSLTELFTPEQVREHIMGLRQWVGQSKAKAEKNQAMEHSMSENSCQLCAVEKLTFEPPPIYCTPCGARIKRNAMYYTMGAGDTRHYFCIPCYNEARGDTIVVDGSAIQKARLEKKKNDEETEEWWVQCDKCEAWQHQICALFNGRRNDGGQAEYTCPNCYIAEIERGERKPLPQSAVLGAKDLPRTILSDHIEQRLFKRLKQERQERARIQVKSYDEVPGAEALVIRVVSSVDKKLEVKQRFLEIFREENYPTEFPYKSKVILLFQKIEGVEVCLFGMYVQEFGSECQFPNQRRVYLSYLDSVKYFRPEIKAVTGEALRTFVYHEILIGYLEYCKKRGFTSCYIWACPPLKGEDYILYCHPEIQKTPKSDKLREWYLSMLRKASKENIVVELTNLYDHFFVSTGECKAKVTAARLPYFDGDYWPGAAEDLIYQLNQEEDGRKQNKKGTTKKTITKRALKASGQSDLSGNASKDLLLMHKLGETICPMKEDFIMVHLQHCCTHCCVLMVSGNRWVCHQCKNFQICDNCYEAEQKREERERHPINQREKHALYRVEITDVPADTKDKDEILESEFFDTRQAFLSLCQGNHYQYDTLRRAKHSSMMVLYHLHNPTAPAFVTTCNICHLDIETGQGWRCEVCPDYDVCNACYQKDGGIDHPHKLTNHPSMADRDAQNKEARQLRVLQLRKMLDLLVHASQCRSPHCQYPNCRKVKGLFRHGIQCKTRASGGCVLCKKMWYLLQLHARACKESECHVPRCRDLKEHLRRLQQQSDSRRRAAVMEMMRQRAAEVAGNSG</sequence>
<reference evidence="2" key="1">
    <citation type="journal article" date="2016" name="Nat. Biotechnol.">
        <title>Sequencing wild and cultivated cassava and related species reveals extensive interspecific hybridization and genetic diversity.</title>
        <authorList>
            <person name="Bredeson J.V."/>
            <person name="Lyons J.B."/>
            <person name="Prochnik S.E."/>
            <person name="Wu G.A."/>
            <person name="Ha C.M."/>
            <person name="Edsinger-Gonzales E."/>
            <person name="Grimwood J."/>
            <person name="Schmutz J."/>
            <person name="Rabbi I.Y."/>
            <person name="Egesi C."/>
            <person name="Nauluvula P."/>
            <person name="Lebot V."/>
            <person name="Ndunguru J."/>
            <person name="Mkamilo G."/>
            <person name="Bart R.S."/>
            <person name="Setter T.L."/>
            <person name="Gleadow R.M."/>
            <person name="Kulakow P."/>
            <person name="Ferguson M.E."/>
            <person name="Rounsley S."/>
            <person name="Rokhsar D.S."/>
        </authorList>
    </citation>
    <scope>NUCLEOTIDE SEQUENCE [LARGE SCALE GENOMIC DNA]</scope>
    <source>
        <strain evidence="2">cv. AM560-2</strain>
    </source>
</reference>
<proteinExistence type="predicted"/>
<dbReference type="Proteomes" id="UP000091857">
    <property type="component" value="Chromosome 14"/>
</dbReference>
<keyword evidence="2" id="KW-1185">Reference proteome</keyword>
<dbReference type="EMBL" id="CM004400">
    <property type="protein sequence ID" value="KAG8638161.1"/>
    <property type="molecule type" value="Genomic_DNA"/>
</dbReference>
<protein>
    <submittedName>
        <fullName evidence="1">Uncharacterized protein</fullName>
    </submittedName>
</protein>
<evidence type="ECO:0000313" key="2">
    <source>
        <dbReference type="Proteomes" id="UP000091857"/>
    </source>
</evidence>
<name>A0ACB7GDU3_MANES</name>
<comment type="caution">
    <text evidence="1">The sequence shown here is derived from an EMBL/GenBank/DDBJ whole genome shotgun (WGS) entry which is preliminary data.</text>
</comment>
<evidence type="ECO:0000313" key="1">
    <source>
        <dbReference type="EMBL" id="KAG8638161.1"/>
    </source>
</evidence>